<dbReference type="RefSeq" id="WP_230743249.1">
    <property type="nucleotide sequence ID" value="NZ_PGCK01000016.1"/>
</dbReference>
<dbReference type="InterPro" id="IPR015421">
    <property type="entry name" value="PyrdxlP-dep_Trfase_major"/>
</dbReference>
<dbReference type="PANTHER" id="PTHR43713">
    <property type="entry name" value="GLUTAMATE-1-SEMIALDEHYDE 2,1-AMINOMUTASE"/>
    <property type="match status" value="1"/>
</dbReference>
<dbReference type="EMBL" id="PGCK01000016">
    <property type="protein sequence ID" value="MCD1296259.1"/>
    <property type="molecule type" value="Genomic_DNA"/>
</dbReference>
<protein>
    <recommendedName>
        <fullName evidence="8">Glutamate-1-semialdehyde 2,1-aminomutase</fullName>
        <shortName evidence="8">GSA</shortName>
        <ecNumber evidence="8">5.4.3.8</ecNumber>
    </recommendedName>
    <alternativeName>
        <fullName evidence="8">Glutamate-1-semialdehyde aminotransferase</fullName>
        <shortName evidence="8">GSA-AT</shortName>
    </alternativeName>
</protein>
<dbReference type="GO" id="GO:0030170">
    <property type="term" value="F:pyridoxal phosphate binding"/>
    <property type="evidence" value="ECO:0007669"/>
    <property type="project" value="InterPro"/>
</dbReference>
<evidence type="ECO:0000256" key="4">
    <source>
        <dbReference type="ARBA" id="ARBA00008981"/>
    </source>
</evidence>
<dbReference type="Pfam" id="PF00202">
    <property type="entry name" value="Aminotran_3"/>
    <property type="match status" value="1"/>
</dbReference>
<evidence type="ECO:0000256" key="7">
    <source>
        <dbReference type="ARBA" id="ARBA00023244"/>
    </source>
</evidence>
<dbReference type="GO" id="GO:0042286">
    <property type="term" value="F:glutamate-1-semialdehyde 2,1-aminomutase activity"/>
    <property type="evidence" value="ECO:0007669"/>
    <property type="project" value="UniProtKB-UniRule"/>
</dbReference>
<comment type="cofactor">
    <cofactor evidence="2 8">
        <name>pyridoxal 5'-phosphate</name>
        <dbReference type="ChEBI" id="CHEBI:597326"/>
    </cofactor>
</comment>
<dbReference type="NCBIfam" id="TIGR00713">
    <property type="entry name" value="hemL"/>
    <property type="match status" value="1"/>
</dbReference>
<evidence type="ECO:0000313" key="10">
    <source>
        <dbReference type="Proteomes" id="UP001320159"/>
    </source>
</evidence>
<reference evidence="9 10" key="1">
    <citation type="submission" date="2017-11" db="EMBL/GenBank/DDBJ databases">
        <title>Isolation and Characterization of Family Methanocellaceae Species from Potential Methane Hydrate Area Offshore Southwestern Taiwan.</title>
        <authorList>
            <person name="Zhang W.-L."/>
            <person name="Chen W.-C."/>
            <person name="Lai M.-C."/>
            <person name="Chen S.-C."/>
        </authorList>
    </citation>
    <scope>NUCLEOTIDE SEQUENCE [LARGE SCALE GENOMIC DNA]</scope>
    <source>
        <strain evidence="9 10">CWC-04</strain>
    </source>
</reference>
<gene>
    <name evidence="8 9" type="primary">hemL</name>
    <name evidence="9" type="ORF">CUJ83_14750</name>
</gene>
<sequence>MKQDLSRSMFEEAQGLFPGGVSSPVRAIKPFPFYTRSAKGSHITDVDGNELIDYCLGYGPLILGHAHPYIMEAIRSQLEKGWLYGTPSETEIQYAKKIRMYYPSMNVMRFVNTGTEATMGAIRAARGFTGRDKIVKIEGGFHGAHDAVLVKAGSGASTIGVPDSLGVPVDIAKNTLQVPYNDVLAMEEVLSAHKDEIACVIMEPVMGNMGPILPKDGYLKAVRNITREYDTLLIFDEVITGFRINMFGAQGYYGIDPDLTTLGKIAGGGLPIGVFGGRRDIMETVAPNGGVYQAGTYNGNPMSLTAGMAMVDFLERERVHHKVNEMGKAMWQSLTDVVRSMKLDYTVSGISSMFQIFFGPQPENYTDALKCDKAKFMEFWRHMLENGVFMPPSQFETNFLSYAHTKEDLERTVFAFKKSLGAIK</sequence>
<proteinExistence type="inferred from homology"/>
<keyword evidence="8" id="KW-0963">Cytoplasm</keyword>
<evidence type="ECO:0000256" key="6">
    <source>
        <dbReference type="ARBA" id="ARBA00023235"/>
    </source>
</evidence>
<dbReference type="Proteomes" id="UP001320159">
    <property type="component" value="Unassembled WGS sequence"/>
</dbReference>
<dbReference type="EC" id="5.4.3.8" evidence="8"/>
<dbReference type="GO" id="GO:0006782">
    <property type="term" value="P:protoporphyrinogen IX biosynthetic process"/>
    <property type="evidence" value="ECO:0007669"/>
    <property type="project" value="UniProtKB-UniRule"/>
</dbReference>
<dbReference type="GO" id="GO:0008483">
    <property type="term" value="F:transaminase activity"/>
    <property type="evidence" value="ECO:0007669"/>
    <property type="project" value="InterPro"/>
</dbReference>
<dbReference type="FunFam" id="3.40.640.10:FF:000021">
    <property type="entry name" value="Glutamate-1-semialdehyde 2,1-aminomutase"/>
    <property type="match status" value="1"/>
</dbReference>
<name>A0AAP2RF65_9EURY</name>
<evidence type="ECO:0000256" key="5">
    <source>
        <dbReference type="ARBA" id="ARBA00022898"/>
    </source>
</evidence>
<organism evidence="9 10">
    <name type="scientific">Methanooceanicella nereidis</name>
    <dbReference type="NCBI Taxonomy" id="2052831"/>
    <lineage>
        <taxon>Archaea</taxon>
        <taxon>Methanobacteriati</taxon>
        <taxon>Methanobacteriota</taxon>
        <taxon>Stenosarchaea group</taxon>
        <taxon>Methanomicrobia</taxon>
        <taxon>Methanocellales</taxon>
        <taxon>Methanocellaceae</taxon>
        <taxon>Methanooceanicella</taxon>
    </lineage>
</organism>
<evidence type="ECO:0000313" key="9">
    <source>
        <dbReference type="EMBL" id="MCD1296259.1"/>
    </source>
</evidence>
<dbReference type="NCBIfam" id="NF000818">
    <property type="entry name" value="PRK00062.1"/>
    <property type="match status" value="1"/>
</dbReference>
<evidence type="ECO:0000256" key="1">
    <source>
        <dbReference type="ARBA" id="ARBA00001579"/>
    </source>
</evidence>
<comment type="subcellular location">
    <subcellularLocation>
        <location evidence="8">Cytoplasm</location>
    </subcellularLocation>
</comment>
<dbReference type="SUPFAM" id="SSF53383">
    <property type="entry name" value="PLP-dependent transferases"/>
    <property type="match status" value="1"/>
</dbReference>
<dbReference type="InterPro" id="IPR015424">
    <property type="entry name" value="PyrdxlP-dep_Trfase"/>
</dbReference>
<dbReference type="PANTHER" id="PTHR43713:SF3">
    <property type="entry name" value="GLUTAMATE-1-SEMIALDEHYDE 2,1-AMINOMUTASE 1, CHLOROPLASTIC-RELATED"/>
    <property type="match status" value="1"/>
</dbReference>
<dbReference type="InterPro" id="IPR049704">
    <property type="entry name" value="Aminotrans_3_PPA_site"/>
</dbReference>
<comment type="catalytic activity">
    <reaction evidence="1 8">
        <text>(S)-4-amino-5-oxopentanoate = 5-aminolevulinate</text>
        <dbReference type="Rhea" id="RHEA:14265"/>
        <dbReference type="ChEBI" id="CHEBI:57501"/>
        <dbReference type="ChEBI" id="CHEBI:356416"/>
        <dbReference type="EC" id="5.4.3.8"/>
    </reaction>
</comment>
<keyword evidence="6 8" id="KW-0413">Isomerase</keyword>
<dbReference type="PROSITE" id="PS00600">
    <property type="entry name" value="AA_TRANSFER_CLASS_3"/>
    <property type="match status" value="1"/>
</dbReference>
<keyword evidence="10" id="KW-1185">Reference proteome</keyword>
<dbReference type="HAMAP" id="MF_00375">
    <property type="entry name" value="HemL_aminotrans_3"/>
    <property type="match status" value="1"/>
</dbReference>
<evidence type="ECO:0000256" key="2">
    <source>
        <dbReference type="ARBA" id="ARBA00001933"/>
    </source>
</evidence>
<dbReference type="InterPro" id="IPR004639">
    <property type="entry name" value="4pyrrol_synth_GluAld_NH2Trfase"/>
</dbReference>
<dbReference type="InterPro" id="IPR015422">
    <property type="entry name" value="PyrdxlP-dep_Trfase_small"/>
</dbReference>
<dbReference type="GO" id="GO:0005737">
    <property type="term" value="C:cytoplasm"/>
    <property type="evidence" value="ECO:0007669"/>
    <property type="project" value="UniProtKB-SubCell"/>
</dbReference>
<dbReference type="Gene3D" id="3.90.1150.10">
    <property type="entry name" value="Aspartate Aminotransferase, domain 1"/>
    <property type="match status" value="1"/>
</dbReference>
<dbReference type="Gene3D" id="3.40.640.10">
    <property type="entry name" value="Type I PLP-dependent aspartate aminotransferase-like (Major domain)"/>
    <property type="match status" value="1"/>
</dbReference>
<comment type="caution">
    <text evidence="9">The sequence shown here is derived from an EMBL/GenBank/DDBJ whole genome shotgun (WGS) entry which is preliminary data.</text>
</comment>
<evidence type="ECO:0000256" key="3">
    <source>
        <dbReference type="ARBA" id="ARBA00004819"/>
    </source>
</evidence>
<accession>A0AAP2RF65</accession>
<dbReference type="AlphaFoldDB" id="A0AAP2RF65"/>
<evidence type="ECO:0000256" key="8">
    <source>
        <dbReference type="HAMAP-Rule" id="MF_00375"/>
    </source>
</evidence>
<dbReference type="CDD" id="cd00610">
    <property type="entry name" value="OAT_like"/>
    <property type="match status" value="1"/>
</dbReference>
<comment type="similarity">
    <text evidence="4 8">Belongs to the class-III pyridoxal-phosphate-dependent aminotransferase family. HemL subfamily.</text>
</comment>
<comment type="pathway">
    <text evidence="3">Porphyrin-containing compound metabolism; protoporphyrin-IX biosynthesis; 5-aminolevulinate from L-glutamyl-tRNA(Glu): step 2/2.</text>
</comment>
<dbReference type="InterPro" id="IPR005814">
    <property type="entry name" value="Aminotrans_3"/>
</dbReference>
<keyword evidence="5 8" id="KW-0663">Pyridoxal phosphate</keyword>
<keyword evidence="7 8" id="KW-0627">Porphyrin biosynthesis</keyword>
<feature type="modified residue" description="N6-(pyridoxal phosphate)lysine" evidence="8">
    <location>
        <position position="264"/>
    </location>
</feature>